<evidence type="ECO:0000256" key="3">
    <source>
        <dbReference type="ARBA" id="ARBA00023002"/>
    </source>
</evidence>
<dbReference type="AlphaFoldDB" id="A0A4R5W254"/>
<dbReference type="Gene3D" id="3.40.50.720">
    <property type="entry name" value="NAD(P)-binding Rossmann-like Domain"/>
    <property type="match status" value="1"/>
</dbReference>
<gene>
    <name evidence="7" type="ORF">E2I14_08265</name>
</gene>
<evidence type="ECO:0000256" key="1">
    <source>
        <dbReference type="ARBA" id="ARBA00006484"/>
    </source>
</evidence>
<dbReference type="PRINTS" id="PR00081">
    <property type="entry name" value="GDHRDH"/>
</dbReference>
<name>A0A4R5W254_9BURK</name>
<dbReference type="PANTHER" id="PTHR43391">
    <property type="entry name" value="RETINOL DEHYDROGENASE-RELATED"/>
    <property type="match status" value="1"/>
</dbReference>
<accession>A0A4R5W254</accession>
<protein>
    <submittedName>
        <fullName evidence="7">SDR family oxidoreductase</fullName>
    </submittedName>
</protein>
<dbReference type="PANTHER" id="PTHR43391:SF14">
    <property type="entry name" value="DEHYDROGENASE_REDUCTASE SDR FAMILY PROTEIN 7-LIKE"/>
    <property type="match status" value="1"/>
</dbReference>
<dbReference type="OrthoDB" id="9789083at2"/>
<dbReference type="Pfam" id="PF00106">
    <property type="entry name" value="adh_short"/>
    <property type="match status" value="1"/>
</dbReference>
<keyword evidence="5" id="KW-0472">Membrane</keyword>
<dbReference type="InterPro" id="IPR057326">
    <property type="entry name" value="KR_dom"/>
</dbReference>
<dbReference type="NCBIfam" id="NF006123">
    <property type="entry name" value="PRK08267.1"/>
    <property type="match status" value="1"/>
</dbReference>
<feature type="transmembrane region" description="Helical" evidence="5">
    <location>
        <begin position="6"/>
        <end position="25"/>
    </location>
</feature>
<keyword evidence="5" id="KW-0812">Transmembrane</keyword>
<evidence type="ECO:0000256" key="5">
    <source>
        <dbReference type="SAM" id="Phobius"/>
    </source>
</evidence>
<evidence type="ECO:0000313" key="8">
    <source>
        <dbReference type="Proteomes" id="UP000294829"/>
    </source>
</evidence>
<organism evidence="7 8">
    <name type="scientific">Sapientia aquatica</name>
    <dbReference type="NCBI Taxonomy" id="1549640"/>
    <lineage>
        <taxon>Bacteria</taxon>
        <taxon>Pseudomonadati</taxon>
        <taxon>Pseudomonadota</taxon>
        <taxon>Betaproteobacteria</taxon>
        <taxon>Burkholderiales</taxon>
        <taxon>Oxalobacteraceae</taxon>
        <taxon>Sapientia</taxon>
    </lineage>
</organism>
<keyword evidence="3" id="KW-0560">Oxidoreductase</keyword>
<evidence type="ECO:0000256" key="4">
    <source>
        <dbReference type="RuleBase" id="RU000363"/>
    </source>
</evidence>
<dbReference type="SUPFAM" id="SSF51735">
    <property type="entry name" value="NAD(P)-binding Rossmann-fold domains"/>
    <property type="match status" value="1"/>
</dbReference>
<feature type="domain" description="Ketoreductase" evidence="6">
    <location>
        <begin position="5"/>
        <end position="185"/>
    </location>
</feature>
<dbReference type="SMART" id="SM00822">
    <property type="entry name" value="PKS_KR"/>
    <property type="match status" value="1"/>
</dbReference>
<sequence>MKTSKTILITGAASGIGLATVRLFYTNGWKIIAADINQVALKALQTELGDEIVAIQADISTRNGASALMAAASSATQGKLDCLFNCAGLLQMGPHSSIDPLLIDRMMDVNIKGVLYCIDAALPLLKNTPDAHIVNMSSTSAEYGSPDHAVYSASKFFVKGLTEALNIEFEPLGIQVSAIIAPYVNTPMVNNASVKAASVQKLGVKIEANQVAQTVWKAAHGNKVIWRVGMDAVALNLLSRLFGSAAKPIVKNLTGY</sequence>
<dbReference type="RefSeq" id="WP_133327355.1">
    <property type="nucleotide sequence ID" value="NZ_SMYL01000003.1"/>
</dbReference>
<dbReference type="GO" id="GO:0016491">
    <property type="term" value="F:oxidoreductase activity"/>
    <property type="evidence" value="ECO:0007669"/>
    <property type="project" value="UniProtKB-KW"/>
</dbReference>
<evidence type="ECO:0000259" key="6">
    <source>
        <dbReference type="SMART" id="SM00822"/>
    </source>
</evidence>
<comment type="caution">
    <text evidence="7">The sequence shown here is derived from an EMBL/GenBank/DDBJ whole genome shotgun (WGS) entry which is preliminary data.</text>
</comment>
<keyword evidence="2" id="KW-0521">NADP</keyword>
<dbReference type="InterPro" id="IPR036291">
    <property type="entry name" value="NAD(P)-bd_dom_sf"/>
</dbReference>
<reference evidence="7 8" key="1">
    <citation type="submission" date="2019-03" db="EMBL/GenBank/DDBJ databases">
        <title>Sapientia aquatica gen. nov., sp. nov., isolated from a crater lake.</title>
        <authorList>
            <person name="Felfoldi T."/>
            <person name="Szabo A."/>
            <person name="Toth E."/>
            <person name="Schumann P."/>
            <person name="Keki Z."/>
            <person name="Marialigeti K."/>
            <person name="Mathe I."/>
        </authorList>
    </citation>
    <scope>NUCLEOTIDE SEQUENCE [LARGE SCALE GENOMIC DNA]</scope>
    <source>
        <strain evidence="7 8">SA-152</strain>
    </source>
</reference>
<comment type="similarity">
    <text evidence="1 4">Belongs to the short-chain dehydrogenases/reductases (SDR) family.</text>
</comment>
<dbReference type="PRINTS" id="PR00080">
    <property type="entry name" value="SDRFAMILY"/>
</dbReference>
<evidence type="ECO:0000256" key="2">
    <source>
        <dbReference type="ARBA" id="ARBA00022857"/>
    </source>
</evidence>
<dbReference type="EMBL" id="SMYL01000003">
    <property type="protein sequence ID" value="TDK66455.1"/>
    <property type="molecule type" value="Genomic_DNA"/>
</dbReference>
<dbReference type="Proteomes" id="UP000294829">
    <property type="component" value="Unassembled WGS sequence"/>
</dbReference>
<dbReference type="InterPro" id="IPR002347">
    <property type="entry name" value="SDR_fam"/>
</dbReference>
<proteinExistence type="inferred from homology"/>
<keyword evidence="5" id="KW-1133">Transmembrane helix</keyword>
<evidence type="ECO:0000313" key="7">
    <source>
        <dbReference type="EMBL" id="TDK66455.1"/>
    </source>
</evidence>
<keyword evidence="8" id="KW-1185">Reference proteome</keyword>